<protein>
    <submittedName>
        <fullName evidence="3">Class I SAM-dependent methyltransferase</fullName>
    </submittedName>
</protein>
<name>A0A937DIY3_9HYPH</name>
<evidence type="ECO:0000256" key="2">
    <source>
        <dbReference type="ARBA" id="ARBA00022679"/>
    </source>
</evidence>
<dbReference type="GO" id="GO:0035243">
    <property type="term" value="F:protein-arginine omega-N symmetric methyltransferase activity"/>
    <property type="evidence" value="ECO:0007669"/>
    <property type="project" value="TreeGrafter"/>
</dbReference>
<evidence type="ECO:0000313" key="3">
    <source>
        <dbReference type="EMBL" id="MBL0848846.1"/>
    </source>
</evidence>
<dbReference type="Gene3D" id="3.40.50.12710">
    <property type="match status" value="1"/>
</dbReference>
<dbReference type="PANTHER" id="PTHR12049">
    <property type="entry name" value="PROTEIN ARGININE METHYLTRANSFERASE NDUFAF7, MITOCHONDRIAL"/>
    <property type="match status" value="1"/>
</dbReference>
<proteinExistence type="predicted"/>
<comment type="caution">
    <text evidence="3">The sequence shown here is derived from an EMBL/GenBank/DDBJ whole genome shotgun (WGS) entry which is preliminary data.</text>
</comment>
<dbReference type="PANTHER" id="PTHR12049:SF7">
    <property type="entry name" value="PROTEIN ARGININE METHYLTRANSFERASE NDUFAF7, MITOCHONDRIAL"/>
    <property type="match status" value="1"/>
</dbReference>
<dbReference type="GO" id="GO:0032259">
    <property type="term" value="P:methylation"/>
    <property type="evidence" value="ECO:0007669"/>
    <property type="project" value="UniProtKB-KW"/>
</dbReference>
<evidence type="ECO:0000313" key="4">
    <source>
        <dbReference type="Proteomes" id="UP000736856"/>
    </source>
</evidence>
<dbReference type="Pfam" id="PF02636">
    <property type="entry name" value="Methyltransf_28"/>
    <property type="match status" value="1"/>
</dbReference>
<organism evidence="3 4">
    <name type="scientific">Candidatus Liberibacter ctenarytainae</name>
    <dbReference type="NCBI Taxonomy" id="2020335"/>
    <lineage>
        <taxon>Bacteria</taxon>
        <taxon>Pseudomonadati</taxon>
        <taxon>Pseudomonadota</taxon>
        <taxon>Alphaproteobacteria</taxon>
        <taxon>Hyphomicrobiales</taxon>
        <taxon>Rhizobiaceae</taxon>
        <taxon>Liberibacter</taxon>
    </lineage>
</organism>
<reference evidence="3" key="1">
    <citation type="submission" date="2019-02" db="EMBL/GenBank/DDBJ databases">
        <title>A novel Candidatus Liberibacter species associated with the New Zealand native fuchsia psyllid, Ctenarytaina fuchsiae.</title>
        <authorList>
            <person name="Thompson S.M."/>
            <person name="Jorgensen N."/>
            <person name="David C."/>
            <person name="Bulman S.R."/>
            <person name="Smith G.R."/>
        </authorList>
    </citation>
    <scope>NUCLEOTIDE SEQUENCE</scope>
    <source>
        <strain evidence="3">Oxford</strain>
    </source>
</reference>
<keyword evidence="1 3" id="KW-0489">Methyltransferase</keyword>
<dbReference type="SUPFAM" id="SSF53335">
    <property type="entry name" value="S-adenosyl-L-methionine-dependent methyltransferases"/>
    <property type="match status" value="1"/>
</dbReference>
<dbReference type="AlphaFoldDB" id="A0A937DIY3"/>
<accession>A0A937DIY3</accession>
<gene>
    <name evidence="3" type="ORF">EU981_01910</name>
</gene>
<dbReference type="Proteomes" id="UP000736856">
    <property type="component" value="Unassembled WGS sequence"/>
</dbReference>
<dbReference type="EMBL" id="SEOL01000002">
    <property type="protein sequence ID" value="MBL0848846.1"/>
    <property type="molecule type" value="Genomic_DNA"/>
</dbReference>
<evidence type="ECO:0000256" key="1">
    <source>
        <dbReference type="ARBA" id="ARBA00022603"/>
    </source>
</evidence>
<dbReference type="InterPro" id="IPR029063">
    <property type="entry name" value="SAM-dependent_MTases_sf"/>
</dbReference>
<keyword evidence="2" id="KW-0808">Transferase</keyword>
<dbReference type="InterPro" id="IPR003788">
    <property type="entry name" value="NDUFAF7"/>
</dbReference>
<sequence length="364" mass="40919">MSAQLNKKIVDFIKKNGPMTIDQYFLWCLSDPEFGYYTTCNPFGASGDFITAPEISQMFGEMLAIFLVSAWEKHGFPQCVRLIEMGPGRGTMMVDILYAICKLRPSFFSVLSIHMVENSERLKLIQQQQLSSYGEKISWCSSLSDVPQGCTFFIANEFFDSLPIKQFVTTKNGMRERMVDIDCQGELIFSEGGQEVERNFLPCVDCGPGMIFETSPYRDCQMKFISDRLACEGGAAVIIDYGHFQSSIGDTLQAVKGHEYYPLLKHSGQADLTSHVDFQRLSSIALSHKLYINGCITQGQFLEGLGIWQRMFSLLRQNAGKKEILLDAVKRLVGESSQQTSMGVLFKVLVVSHKEIDLIPFVDS</sequence>
<dbReference type="InterPro" id="IPR038375">
    <property type="entry name" value="NDUFAF7_sf"/>
</dbReference>